<protein>
    <submittedName>
        <fullName evidence="1">Uncharacterized protein</fullName>
    </submittedName>
</protein>
<dbReference type="SUPFAM" id="SSF51735">
    <property type="entry name" value="NAD(P)-binding Rossmann-fold domains"/>
    <property type="match status" value="1"/>
</dbReference>
<dbReference type="Proteomes" id="UP000502823">
    <property type="component" value="Unassembled WGS sequence"/>
</dbReference>
<evidence type="ECO:0000313" key="2">
    <source>
        <dbReference type="Proteomes" id="UP000502823"/>
    </source>
</evidence>
<feature type="non-terminal residue" evidence="1">
    <location>
        <position position="1"/>
    </location>
</feature>
<comment type="caution">
    <text evidence="1">The sequence shown here is derived from an EMBL/GenBank/DDBJ whole genome shotgun (WGS) entry which is preliminary data.</text>
</comment>
<dbReference type="EMBL" id="BLKM01002586">
    <property type="protein sequence ID" value="GFG40769.1"/>
    <property type="molecule type" value="Genomic_DNA"/>
</dbReference>
<dbReference type="OrthoDB" id="5840532at2759"/>
<dbReference type="AlphaFoldDB" id="A0A6L2Q7C7"/>
<sequence>VTGTAQNLGREIALELSRHGCSVICVDINAEGNKKTAQDVVKLGGKSREYTCDVADSKAVAELAIKAGPVDILVNNAGIICLESLLESSEATITEVINVNVTSQFLHTKA</sequence>
<gene>
    <name evidence="1" type="ORF">Cfor_06047</name>
</gene>
<dbReference type="Gene3D" id="3.40.50.720">
    <property type="entry name" value="NAD(P)-binding Rossmann-like Domain"/>
    <property type="match status" value="1"/>
</dbReference>
<accession>A0A6L2Q7C7</accession>
<dbReference type="Pfam" id="PF00106">
    <property type="entry name" value="adh_short"/>
    <property type="match status" value="1"/>
</dbReference>
<dbReference type="InterPro" id="IPR036291">
    <property type="entry name" value="NAD(P)-bd_dom_sf"/>
</dbReference>
<dbReference type="InterPro" id="IPR002347">
    <property type="entry name" value="SDR_fam"/>
</dbReference>
<name>A0A6L2Q7C7_COPFO</name>
<organism evidence="1 2">
    <name type="scientific">Coptotermes formosanus</name>
    <name type="common">Formosan subterranean termite</name>
    <dbReference type="NCBI Taxonomy" id="36987"/>
    <lineage>
        <taxon>Eukaryota</taxon>
        <taxon>Metazoa</taxon>
        <taxon>Ecdysozoa</taxon>
        <taxon>Arthropoda</taxon>
        <taxon>Hexapoda</taxon>
        <taxon>Insecta</taxon>
        <taxon>Pterygota</taxon>
        <taxon>Neoptera</taxon>
        <taxon>Polyneoptera</taxon>
        <taxon>Dictyoptera</taxon>
        <taxon>Blattodea</taxon>
        <taxon>Blattoidea</taxon>
        <taxon>Termitoidae</taxon>
        <taxon>Rhinotermitidae</taxon>
        <taxon>Coptotermes</taxon>
    </lineage>
</organism>
<dbReference type="PANTHER" id="PTHR24322:SF748">
    <property type="entry name" value="FI23927P1-RELATED"/>
    <property type="match status" value="1"/>
</dbReference>
<dbReference type="GO" id="GO:0005811">
    <property type="term" value="C:lipid droplet"/>
    <property type="evidence" value="ECO:0007669"/>
    <property type="project" value="TreeGrafter"/>
</dbReference>
<dbReference type="InParanoid" id="A0A6L2Q7C7"/>
<keyword evidence="2" id="KW-1185">Reference proteome</keyword>
<dbReference type="PANTHER" id="PTHR24322">
    <property type="entry name" value="PKSB"/>
    <property type="match status" value="1"/>
</dbReference>
<reference evidence="2" key="1">
    <citation type="submission" date="2020-01" db="EMBL/GenBank/DDBJ databases">
        <title>Draft genome sequence of the Termite Coptotermes fromosanus.</title>
        <authorList>
            <person name="Itakura S."/>
            <person name="Yosikawa Y."/>
            <person name="Umezawa K."/>
        </authorList>
    </citation>
    <scope>NUCLEOTIDE SEQUENCE [LARGE SCALE GENOMIC DNA]</scope>
</reference>
<proteinExistence type="predicted"/>
<dbReference type="GO" id="GO:0016616">
    <property type="term" value="F:oxidoreductase activity, acting on the CH-OH group of donors, NAD or NADP as acceptor"/>
    <property type="evidence" value="ECO:0007669"/>
    <property type="project" value="TreeGrafter"/>
</dbReference>
<evidence type="ECO:0000313" key="1">
    <source>
        <dbReference type="EMBL" id="GFG40769.1"/>
    </source>
</evidence>